<name>A0ABQ9IZ77_9CUCU</name>
<evidence type="ECO:0000256" key="1">
    <source>
        <dbReference type="SAM" id="Phobius"/>
    </source>
</evidence>
<feature type="transmembrane region" description="Helical" evidence="1">
    <location>
        <begin position="6"/>
        <end position="29"/>
    </location>
</feature>
<evidence type="ECO:0000313" key="3">
    <source>
        <dbReference type="Proteomes" id="UP001162164"/>
    </source>
</evidence>
<comment type="caution">
    <text evidence="2">The sequence shown here is derived from an EMBL/GenBank/DDBJ whole genome shotgun (WGS) entry which is preliminary data.</text>
</comment>
<keyword evidence="1" id="KW-0472">Membrane</keyword>
<reference evidence="2" key="1">
    <citation type="journal article" date="2023" name="Insect Mol. Biol.">
        <title>Genome sequencing provides insights into the evolution of gene families encoding plant cell wall-degrading enzymes in longhorned beetles.</title>
        <authorList>
            <person name="Shin N.R."/>
            <person name="Okamura Y."/>
            <person name="Kirsch R."/>
            <person name="Pauchet Y."/>
        </authorList>
    </citation>
    <scope>NUCLEOTIDE SEQUENCE</scope>
    <source>
        <strain evidence="2">MMC_N1</strain>
    </source>
</reference>
<dbReference type="Proteomes" id="UP001162164">
    <property type="component" value="Unassembled WGS sequence"/>
</dbReference>
<accession>A0ABQ9IZ77</accession>
<proteinExistence type="predicted"/>
<keyword evidence="1" id="KW-1133">Transmembrane helix</keyword>
<evidence type="ECO:0000313" key="2">
    <source>
        <dbReference type="EMBL" id="KAJ8969690.1"/>
    </source>
</evidence>
<organism evidence="2 3">
    <name type="scientific">Molorchus minor</name>
    <dbReference type="NCBI Taxonomy" id="1323400"/>
    <lineage>
        <taxon>Eukaryota</taxon>
        <taxon>Metazoa</taxon>
        <taxon>Ecdysozoa</taxon>
        <taxon>Arthropoda</taxon>
        <taxon>Hexapoda</taxon>
        <taxon>Insecta</taxon>
        <taxon>Pterygota</taxon>
        <taxon>Neoptera</taxon>
        <taxon>Endopterygota</taxon>
        <taxon>Coleoptera</taxon>
        <taxon>Polyphaga</taxon>
        <taxon>Cucujiformia</taxon>
        <taxon>Chrysomeloidea</taxon>
        <taxon>Cerambycidae</taxon>
        <taxon>Lamiinae</taxon>
        <taxon>Monochamini</taxon>
        <taxon>Molorchus</taxon>
    </lineage>
</organism>
<sequence length="72" mass="8032">MESMPAATIHIYTLVIIVCLVLGVLLVILSSVDNMAEYPEEIKPQRHFNKAMAMRSLKGLTITAKRCKKSLT</sequence>
<gene>
    <name evidence="2" type="ORF">NQ317_014235</name>
</gene>
<keyword evidence="1" id="KW-0812">Transmembrane</keyword>
<protein>
    <submittedName>
        <fullName evidence="2">Uncharacterized protein</fullName>
    </submittedName>
</protein>
<keyword evidence="3" id="KW-1185">Reference proteome</keyword>
<dbReference type="EMBL" id="JAPWTJ010001748">
    <property type="protein sequence ID" value="KAJ8969690.1"/>
    <property type="molecule type" value="Genomic_DNA"/>
</dbReference>